<feature type="compositionally biased region" description="Low complexity" evidence="1">
    <location>
        <begin position="253"/>
        <end position="271"/>
    </location>
</feature>
<accession>A0A232M3B1</accession>
<gene>
    <name evidence="2" type="ORF">Egran_01392</name>
</gene>
<sequence>MTPIIPKKFIFRSVSDHEILPPESLDEWRDFLQCLKQLYFKRQYKKCAILASRILDNNTVMPLHPVHRTFLQFYVAISYEMLGRAAHHYSGNKIPLLRLALDSFIACKIALPPLLPIVGIGPPPEFVSDDDGLSSTSESSEHLSTIDTVTNSITRILERSVESSCITQDDPFLSCESSPEESADSSLKLHLENTSTFGLIPSPLRIRKVRPETCMTSHLAVIETDSFPSLPCRTCSFQSYSKILVNQNGDLPSSGFRSSHSTSISTSSGTSSDMIVSHDHFRSISRYNNDIISFGTQLRSNIDAVSSFIGTVNELQRVHRASKIRRSVSFWSFTPVERESDRQNSDSSINAALGVINSCSIASHGVPMETKQQRINRLRAEGWKTVGLKNKQRGWKGEEYYQRFCSEALHDCYQFG</sequence>
<comment type="caution">
    <text evidence="2">The sequence shown here is derived from an EMBL/GenBank/DDBJ whole genome shotgun (WGS) entry which is preliminary data.</text>
</comment>
<evidence type="ECO:0000256" key="1">
    <source>
        <dbReference type="SAM" id="MobiDB-lite"/>
    </source>
</evidence>
<dbReference type="Proteomes" id="UP000243515">
    <property type="component" value="Unassembled WGS sequence"/>
</dbReference>
<dbReference type="EMBL" id="NPHW01002735">
    <property type="protein sequence ID" value="OXV10842.1"/>
    <property type="molecule type" value="Genomic_DNA"/>
</dbReference>
<evidence type="ECO:0000313" key="3">
    <source>
        <dbReference type="Proteomes" id="UP000243515"/>
    </source>
</evidence>
<feature type="region of interest" description="Disordered" evidence="1">
    <location>
        <begin position="252"/>
        <end position="271"/>
    </location>
</feature>
<protein>
    <submittedName>
        <fullName evidence="2">Uncharacterized protein</fullName>
    </submittedName>
</protein>
<proteinExistence type="predicted"/>
<name>A0A232M3B1_9EURO</name>
<reference evidence="2 3" key="1">
    <citation type="journal article" date="2015" name="Environ. Microbiol.">
        <title>Metagenome sequence of Elaphomyces granulatus from sporocarp tissue reveals Ascomycota ectomycorrhizal fingerprints of genome expansion and a Proteobacteria-rich microbiome.</title>
        <authorList>
            <person name="Quandt C.A."/>
            <person name="Kohler A."/>
            <person name="Hesse C.N."/>
            <person name="Sharpton T.J."/>
            <person name="Martin F."/>
            <person name="Spatafora J.W."/>
        </authorList>
    </citation>
    <scope>NUCLEOTIDE SEQUENCE [LARGE SCALE GENOMIC DNA]</scope>
    <source>
        <strain evidence="2 3">OSC145934</strain>
    </source>
</reference>
<dbReference type="OrthoDB" id="3641178at2759"/>
<organism evidence="2 3">
    <name type="scientific">Elaphomyces granulatus</name>
    <dbReference type="NCBI Taxonomy" id="519963"/>
    <lineage>
        <taxon>Eukaryota</taxon>
        <taxon>Fungi</taxon>
        <taxon>Dikarya</taxon>
        <taxon>Ascomycota</taxon>
        <taxon>Pezizomycotina</taxon>
        <taxon>Eurotiomycetes</taxon>
        <taxon>Eurotiomycetidae</taxon>
        <taxon>Eurotiales</taxon>
        <taxon>Elaphomycetaceae</taxon>
        <taxon>Elaphomyces</taxon>
    </lineage>
</organism>
<dbReference type="AlphaFoldDB" id="A0A232M3B1"/>
<evidence type="ECO:0000313" key="2">
    <source>
        <dbReference type="EMBL" id="OXV10842.1"/>
    </source>
</evidence>
<keyword evidence="3" id="KW-1185">Reference proteome</keyword>